<evidence type="ECO:0000313" key="1">
    <source>
        <dbReference type="EMBL" id="KAI3404800.2"/>
    </source>
</evidence>
<dbReference type="Proteomes" id="UP001202479">
    <property type="component" value="Unassembled WGS sequence"/>
</dbReference>
<dbReference type="EMBL" id="JAHUZD010000086">
    <property type="protein sequence ID" value="KAI3404800.2"/>
    <property type="molecule type" value="Genomic_DNA"/>
</dbReference>
<name>A0AAI9WY99_9ASCO</name>
<proteinExistence type="predicted"/>
<evidence type="ECO:0000313" key="2">
    <source>
        <dbReference type="Proteomes" id="UP001202479"/>
    </source>
</evidence>
<dbReference type="Gene3D" id="3.30.420.40">
    <property type="match status" value="1"/>
</dbReference>
<sequence>MSLVLEITCTNLKLGYSGTTKPDLLSINYEHTTLKPQLPPQYELNDHALAEEDRKELVKQLDPELRMLLDECGNIQGTWLHLREEKLTKKLLQKLIYNVLFRNSYSAKRIFIVDHDFSEKLKRIIYEIFRELRAKSIIYLPFSVLAVLGSGLRSGLVLNFTFEVLKIQSVIDLRVVDRMEEIKVNCLNKSEERYSLIEDLINKIIQRSPIDIRRCLRENIIVVGDESNASHDIDLSEDRKRFETRYSKGCWIACSLYSQVTTKWEDYKPY</sequence>
<protein>
    <submittedName>
        <fullName evidence="1">Uncharacterized protein</fullName>
    </submittedName>
</protein>
<gene>
    <name evidence="1" type="ORF">KGF56_002430</name>
</gene>
<dbReference type="RefSeq" id="XP_049180545.1">
    <property type="nucleotide sequence ID" value="XM_049323658.1"/>
</dbReference>
<dbReference type="GeneID" id="73380047"/>
<accession>A0AAI9WY99</accession>
<dbReference type="AlphaFoldDB" id="A0AAI9WY99"/>
<comment type="caution">
    <text evidence="1">The sequence shown here is derived from an EMBL/GenBank/DDBJ whole genome shotgun (WGS) entry which is preliminary data.</text>
</comment>
<organism evidence="1 2">
    <name type="scientific">Candida oxycetoniae</name>
    <dbReference type="NCBI Taxonomy" id="497107"/>
    <lineage>
        <taxon>Eukaryota</taxon>
        <taxon>Fungi</taxon>
        <taxon>Dikarya</taxon>
        <taxon>Ascomycota</taxon>
        <taxon>Saccharomycotina</taxon>
        <taxon>Pichiomycetes</taxon>
        <taxon>Debaryomycetaceae</taxon>
        <taxon>Candida/Lodderomyces clade</taxon>
        <taxon>Candida</taxon>
    </lineage>
</organism>
<reference evidence="1" key="1">
    <citation type="journal article" date="2022" name="DNA Res.">
        <title>Genome analysis of five recently described species of the CUG-Ser clade uncovers Candida theae as a new hybrid lineage with pathogenic potential in the Candida parapsilosis species complex.</title>
        <authorList>
            <person name="Mixao V."/>
            <person name="Del Olmo V."/>
            <person name="Hegedusova E."/>
            <person name="Saus E."/>
            <person name="Pryszcz L."/>
            <person name="Cillingova A."/>
            <person name="Nosek J."/>
            <person name="Gabaldon T."/>
        </authorList>
    </citation>
    <scope>NUCLEOTIDE SEQUENCE</scope>
    <source>
        <strain evidence="1">CBS 10844</strain>
    </source>
</reference>
<keyword evidence="2" id="KW-1185">Reference proteome</keyword>